<feature type="compositionally biased region" description="Polar residues" evidence="2">
    <location>
        <begin position="833"/>
        <end position="844"/>
    </location>
</feature>
<dbReference type="SUPFAM" id="SSF101283">
    <property type="entry name" value="GRIP domain"/>
    <property type="match status" value="1"/>
</dbReference>
<organism evidence="4 5">
    <name type="scientific">Drosophila madeirensis</name>
    <name type="common">Fruit fly</name>
    <dbReference type="NCBI Taxonomy" id="30013"/>
    <lineage>
        <taxon>Eukaryota</taxon>
        <taxon>Metazoa</taxon>
        <taxon>Ecdysozoa</taxon>
        <taxon>Arthropoda</taxon>
        <taxon>Hexapoda</taxon>
        <taxon>Insecta</taxon>
        <taxon>Pterygota</taxon>
        <taxon>Neoptera</taxon>
        <taxon>Endopterygota</taxon>
        <taxon>Diptera</taxon>
        <taxon>Brachycera</taxon>
        <taxon>Muscomorpha</taxon>
        <taxon>Ephydroidea</taxon>
        <taxon>Drosophilidae</taxon>
        <taxon>Drosophila</taxon>
        <taxon>Sophophora</taxon>
    </lineage>
</organism>
<feature type="region of interest" description="Disordered" evidence="2">
    <location>
        <begin position="25"/>
        <end position="104"/>
    </location>
</feature>
<reference evidence="4 5" key="1">
    <citation type="submission" date="2024-02" db="EMBL/GenBank/DDBJ databases">
        <title>A chromosome-level genome assembly of Drosophila madeirensis, a fruit fly species endemic to Madeira island.</title>
        <authorList>
            <person name="Tomihara K."/>
            <person name="Llopart A."/>
            <person name="Yamamoto D."/>
        </authorList>
    </citation>
    <scope>NUCLEOTIDE SEQUENCE [LARGE SCALE GENOMIC DNA]</scope>
    <source>
        <strain evidence="4 5">RF1</strain>
    </source>
</reference>
<feature type="domain" description="GRIP" evidence="3">
    <location>
        <begin position="1468"/>
        <end position="1516"/>
    </location>
</feature>
<dbReference type="PANTHER" id="PTHR19327:SF0">
    <property type="entry name" value="GOLGIN SUBFAMILY A MEMBER 4"/>
    <property type="match status" value="1"/>
</dbReference>
<evidence type="ECO:0000256" key="2">
    <source>
        <dbReference type="SAM" id="MobiDB-lite"/>
    </source>
</evidence>
<feature type="coiled-coil region" evidence="1">
    <location>
        <begin position="166"/>
        <end position="225"/>
    </location>
</feature>
<keyword evidence="1" id="KW-0175">Coiled coil</keyword>
<dbReference type="Proteomes" id="UP001500889">
    <property type="component" value="Chromosome E"/>
</dbReference>
<dbReference type="PROSITE" id="PS50913">
    <property type="entry name" value="GRIP"/>
    <property type="match status" value="1"/>
</dbReference>
<feature type="coiled-coil region" evidence="1">
    <location>
        <begin position="950"/>
        <end position="984"/>
    </location>
</feature>
<proteinExistence type="predicted"/>
<dbReference type="Pfam" id="PF01465">
    <property type="entry name" value="GRIP"/>
    <property type="match status" value="1"/>
</dbReference>
<accession>A0AAU9G9V7</accession>
<feature type="compositionally biased region" description="Low complexity" evidence="2">
    <location>
        <begin position="25"/>
        <end position="52"/>
    </location>
</feature>
<dbReference type="EMBL" id="AP029267">
    <property type="protein sequence ID" value="BFG04728.1"/>
    <property type="molecule type" value="Genomic_DNA"/>
</dbReference>
<feature type="coiled-coil region" evidence="1">
    <location>
        <begin position="1126"/>
        <end position="1462"/>
    </location>
</feature>
<dbReference type="GO" id="GO:0005794">
    <property type="term" value="C:Golgi apparatus"/>
    <property type="evidence" value="ECO:0007669"/>
    <property type="project" value="TreeGrafter"/>
</dbReference>
<evidence type="ECO:0000256" key="1">
    <source>
        <dbReference type="SAM" id="Coils"/>
    </source>
</evidence>
<evidence type="ECO:0000259" key="3">
    <source>
        <dbReference type="PROSITE" id="PS50913"/>
    </source>
</evidence>
<feature type="compositionally biased region" description="Polar residues" evidence="2">
    <location>
        <begin position="62"/>
        <end position="90"/>
    </location>
</feature>
<dbReference type="GO" id="GO:0031267">
    <property type="term" value="F:small GTPase binding"/>
    <property type="evidence" value="ECO:0007669"/>
    <property type="project" value="TreeGrafter"/>
</dbReference>
<protein>
    <submittedName>
        <fullName evidence="4">Golgin subfamily A member 4</fullName>
    </submittedName>
</protein>
<evidence type="ECO:0000313" key="4">
    <source>
        <dbReference type="EMBL" id="BFG04728.1"/>
    </source>
</evidence>
<name>A0AAU9G9V7_DROMD</name>
<keyword evidence="5" id="KW-1185">Reference proteome</keyword>
<dbReference type="SUPFAM" id="SSF90257">
    <property type="entry name" value="Myosin rod fragments"/>
    <property type="match status" value="1"/>
</dbReference>
<feature type="region of interest" description="Disordered" evidence="2">
    <location>
        <begin position="813"/>
        <end position="867"/>
    </location>
</feature>
<sequence>MFANLKNKLIEEVKASPSKFQQFATAAQAAVSSSTPNSSDTNTSSGSGTNENFFSITEEDTPQNSPYRIQKLPTTSASSLRGRSSTQSLNGLGGGAIPRSRKLSNSSMASDVSFRLPAYDAPAVYHLQSDLDETSSEFDDSASTARLDVITKDQLYDAYKKSLDRYHKYRCRYTDLAKKYKELERDSTKARSVLVETQDKALRRISELREQCTLEQQAKAHLEEALRIEMDDMSCKMQAYQTKLKLLGENPENLSAALERVSQGLDSDKLIDLEESAGGRSPPPANGDLTHLQQRLEERQAQFEEMTGKYEALRKQEEENVLLLAQTKQAIHTELEHKDIEVRQLQEKLKQYESQRESQTSDVKDQLKKLLEAKQEADAKLIATEHILSSLRGEHSAKEQQVVALEKQLAALKAESETKLNELRQQSEQLGSDQLKKLQVAKEAAESKLLSTEELLNALKVQHSAKEEQVVALEKQLEALKAESESKLNELRQQSEERGSEALKQLQVAKEKAEAQLLSTEQLLNSLKMQHTAKEEQVETLEQQLAALKAESETKLKELRQHSEERGSEQLQKLQVAKEEAEAKLLSTEELLKTLNLQHTAKEEQLETLKAETDQTLHQLHADRESESNAAKAQLQELQLARDEAEAKLLSTEQLLVSMRVELAAKNEQAAALEEEVNALKTDSELSLQDLRQHNDQLLEIVQRSQQNDFEGQLQQTKDNVAALEGQLEERERQALELEKSLEIERESVAALISEKTSLEEQHKLRLEQLQREIQMLQDQHASTESETIAALKAQLETLNQELAGSRASLLAKEKEQKASGNKLNKLKKQHEQQQAKTSEQTARMEQLQKEMAESQSAARQVESEKEELQARVSSILEEITSMQTHLQQVQDSHGQLESENRELESRIEAMQQEQQGNNAHDERTTAKMEEIQSENTKLAERNCLLEEQTNHLEKQLQLEQEELAKVQAKMQQVLDEHSKLQNAQELMDHDHRTLQDKCDAYEKETLLNKDALECLQSASEELQQVKANLERELAEQQSQLLELRERQREQEQQVKDQAKRCSELEASHLESDSQAQATIQNLHHQIDAFREAEQRVQERLQAASASHASQMAILEARWSAANADVERLHEANDALQLTMDQQSQRMEELQEILAQRDRQLEHSEDSTKKLAKYDEIQVENEYLHTHTKQLEQELADNAELKEKLKSMQCELYVLQEQVEHHATQVTEKEAQSATAKAEAEQLRTALEEQTLELTRQREHASFVTEQSDAVQTELLQAQQQLQERQSELAKAQEEHISLQAAIAQLHKEVASLKEQPAVSVATDADSLRSLNEQLQRELEGLKHKSNGAESNMQQEIEELQANNQQMAERINELEALRAGIQAQQLLNSMAPKHVQEAAASSEKAVLESKLKEIMNEVQDVTNRNLFLEQKCENFLILEQSNERLKLQNAKLSRQLDETLVSMQHSDTVPVNTEFEYLRNIMFQYLTGTTNNETLVKVISAVLKFSPQQSQVALEKEHQRRSLLNKLI</sequence>
<dbReference type="SMART" id="SM00755">
    <property type="entry name" value="Grip"/>
    <property type="match status" value="1"/>
</dbReference>
<feature type="coiled-coil region" evidence="1">
    <location>
        <begin position="1009"/>
        <end position="1100"/>
    </location>
</feature>
<evidence type="ECO:0000313" key="5">
    <source>
        <dbReference type="Proteomes" id="UP001500889"/>
    </source>
</evidence>
<gene>
    <name evidence="4" type="ORF">DMAD_03624</name>
</gene>
<dbReference type="InterPro" id="IPR000237">
    <property type="entry name" value="GRIP_dom"/>
</dbReference>
<dbReference type="GO" id="GO:0048193">
    <property type="term" value="P:Golgi vesicle transport"/>
    <property type="evidence" value="ECO:0007669"/>
    <property type="project" value="TreeGrafter"/>
</dbReference>
<dbReference type="PANTHER" id="PTHR19327">
    <property type="entry name" value="GOLGIN"/>
    <property type="match status" value="1"/>
</dbReference>
<dbReference type="Gene3D" id="1.10.220.60">
    <property type="entry name" value="GRIP domain"/>
    <property type="match status" value="1"/>
</dbReference>